<dbReference type="SUPFAM" id="SSF47413">
    <property type="entry name" value="lambda repressor-like DNA-binding domains"/>
    <property type="match status" value="1"/>
</dbReference>
<dbReference type="Pfam" id="PF13560">
    <property type="entry name" value="HTH_31"/>
    <property type="match status" value="1"/>
</dbReference>
<feature type="domain" description="HTH cro/C1-type" evidence="1">
    <location>
        <begin position="17"/>
        <end position="71"/>
    </location>
</feature>
<dbReference type="Proteomes" id="UP000290037">
    <property type="component" value="Unassembled WGS sequence"/>
</dbReference>
<dbReference type="SMART" id="SM00530">
    <property type="entry name" value="HTH_XRE"/>
    <property type="match status" value="1"/>
</dbReference>
<keyword evidence="5" id="KW-1185">Reference proteome</keyword>
<evidence type="ECO:0000313" key="5">
    <source>
        <dbReference type="Proteomes" id="UP000290037"/>
    </source>
</evidence>
<dbReference type="Gene3D" id="1.10.260.40">
    <property type="entry name" value="lambda repressor-like DNA-binding domains"/>
    <property type="match status" value="1"/>
</dbReference>
<dbReference type="EMBL" id="QOVN01000007">
    <property type="protein sequence ID" value="RXG27439.1"/>
    <property type="molecule type" value="Genomic_DNA"/>
</dbReference>
<dbReference type="CDD" id="cd00093">
    <property type="entry name" value="HTH_XRE"/>
    <property type="match status" value="1"/>
</dbReference>
<proteinExistence type="predicted"/>
<sequence length="160" mass="18215">MSRYKDELNLAKLGANLTKRREGLRLSVEDVSEMTGFSAQTIRNIEAGEESSLSYVIAICQALELHPTKAFDFSIQLKPRFKLSAVRAEKTRLTQRIDGFVASDYFKKGRTAKDVVTELNEVYHIKTTTSAVSVILKRKVDEQRLKITQDGKQRIYKKNS</sequence>
<dbReference type="STRING" id="573501.SAMN04487999_0616"/>
<reference evidence="4" key="2">
    <citation type="submission" date="2016-11" db="EMBL/GenBank/DDBJ databases">
        <authorList>
            <person name="Varghese N."/>
            <person name="Submissions S."/>
        </authorList>
    </citation>
    <scope>NUCLEOTIDE SEQUENCE [LARGE SCALE GENOMIC DNA]</scope>
    <source>
        <strain evidence="4">DSM 19859</strain>
    </source>
</reference>
<evidence type="ECO:0000313" key="4">
    <source>
        <dbReference type="Proteomes" id="UP000184240"/>
    </source>
</evidence>
<evidence type="ECO:0000313" key="3">
    <source>
        <dbReference type="EMBL" id="SHH60315.1"/>
    </source>
</evidence>
<dbReference type="RefSeq" id="WP_072980206.1">
    <property type="nucleotide sequence ID" value="NZ_FQXT01000001.1"/>
</dbReference>
<evidence type="ECO:0000259" key="1">
    <source>
        <dbReference type="PROSITE" id="PS50943"/>
    </source>
</evidence>
<name>A0A1M5UBA1_9FLAO</name>
<dbReference type="Proteomes" id="UP000184240">
    <property type="component" value="Unassembled WGS sequence"/>
</dbReference>
<dbReference type="EMBL" id="FQXT01000001">
    <property type="protein sequence ID" value="SHH60315.1"/>
    <property type="molecule type" value="Genomic_DNA"/>
</dbReference>
<dbReference type="InterPro" id="IPR001387">
    <property type="entry name" value="Cro/C1-type_HTH"/>
</dbReference>
<protein>
    <submittedName>
        <fullName evidence="3">Helix-turn-helix domain-containing protein</fullName>
    </submittedName>
    <submittedName>
        <fullName evidence="2">Helix-turn-helix protein</fullName>
    </submittedName>
</protein>
<evidence type="ECO:0000313" key="2">
    <source>
        <dbReference type="EMBL" id="RXG27439.1"/>
    </source>
</evidence>
<reference evidence="3" key="1">
    <citation type="submission" date="2016-11" db="EMBL/GenBank/DDBJ databases">
        <authorList>
            <person name="Jaros S."/>
            <person name="Januszkiewicz K."/>
            <person name="Wedrychowicz H."/>
        </authorList>
    </citation>
    <scope>NUCLEOTIDE SEQUENCE [LARGE SCALE GENOMIC DNA]</scope>
    <source>
        <strain evidence="3">DSM 19859</strain>
    </source>
</reference>
<dbReference type="OrthoDB" id="1446321at2"/>
<dbReference type="InterPro" id="IPR010982">
    <property type="entry name" value="Lambda_DNA-bd_dom_sf"/>
</dbReference>
<gene>
    <name evidence="2" type="ORF">DSM01_2958</name>
    <name evidence="3" type="ORF">SAMN04487999_0616</name>
</gene>
<dbReference type="AlphaFoldDB" id="A0A1M5UBA1"/>
<accession>A0A1M5UBA1</accession>
<organism evidence="3 4">
    <name type="scientific">Leeuwenhoekiella palythoae</name>
    <dbReference type="NCBI Taxonomy" id="573501"/>
    <lineage>
        <taxon>Bacteria</taxon>
        <taxon>Pseudomonadati</taxon>
        <taxon>Bacteroidota</taxon>
        <taxon>Flavobacteriia</taxon>
        <taxon>Flavobacteriales</taxon>
        <taxon>Flavobacteriaceae</taxon>
        <taxon>Leeuwenhoekiella</taxon>
    </lineage>
</organism>
<dbReference type="GO" id="GO:0003677">
    <property type="term" value="F:DNA binding"/>
    <property type="evidence" value="ECO:0007669"/>
    <property type="project" value="InterPro"/>
</dbReference>
<dbReference type="PROSITE" id="PS50943">
    <property type="entry name" value="HTH_CROC1"/>
    <property type="match status" value="1"/>
</dbReference>
<reference evidence="2 5" key="3">
    <citation type="submission" date="2018-07" db="EMBL/GenBank/DDBJ databases">
        <title>Leeuwenhoekiella genomics.</title>
        <authorList>
            <person name="Tahon G."/>
            <person name="Willems A."/>
        </authorList>
    </citation>
    <scope>NUCLEOTIDE SEQUENCE [LARGE SCALE GENOMIC DNA]</scope>
    <source>
        <strain evidence="2 5">LMG 24856</strain>
    </source>
</reference>